<keyword evidence="1" id="KW-1133">Transmembrane helix</keyword>
<reference evidence="5" key="1">
    <citation type="submission" date="2025-08" db="UniProtKB">
        <authorList>
            <consortium name="RefSeq"/>
        </authorList>
    </citation>
    <scope>IDENTIFICATION</scope>
    <source>
        <tissue evidence="5">Muscle</tissue>
    </source>
</reference>
<dbReference type="AlphaFoldDB" id="A0A6I9PRC8"/>
<evidence type="ECO:0000256" key="2">
    <source>
        <dbReference type="SAM" id="SignalP"/>
    </source>
</evidence>
<feature type="domain" description="Ig-like" evidence="3">
    <location>
        <begin position="135"/>
        <end position="232"/>
    </location>
</feature>
<dbReference type="KEGG" id="ncc:104961373"/>
<dbReference type="Gene3D" id="2.60.40.10">
    <property type="entry name" value="Immunoglobulins"/>
    <property type="match status" value="3"/>
</dbReference>
<feature type="signal peptide" evidence="2">
    <location>
        <begin position="1"/>
        <end position="22"/>
    </location>
</feature>
<evidence type="ECO:0000256" key="1">
    <source>
        <dbReference type="SAM" id="Phobius"/>
    </source>
</evidence>
<keyword evidence="2" id="KW-0732">Signal</keyword>
<dbReference type="PANTHER" id="PTHR46484:SF1">
    <property type="entry name" value="SCHWANN CELL MYELIN PROTEIN-RELATED"/>
    <property type="match status" value="1"/>
</dbReference>
<dbReference type="InterPro" id="IPR013783">
    <property type="entry name" value="Ig-like_fold"/>
</dbReference>
<dbReference type="PROSITE" id="PS50835">
    <property type="entry name" value="IG_LIKE"/>
    <property type="match status" value="2"/>
</dbReference>
<dbReference type="GeneID" id="104961373"/>
<dbReference type="InterPro" id="IPR003599">
    <property type="entry name" value="Ig_sub"/>
</dbReference>
<dbReference type="RefSeq" id="XP_010787961.1">
    <property type="nucleotide sequence ID" value="XM_010789659.1"/>
</dbReference>
<feature type="chain" id="PRO_5026784417" evidence="2">
    <location>
        <begin position="23"/>
        <end position="504"/>
    </location>
</feature>
<dbReference type="SMART" id="SM00409">
    <property type="entry name" value="IG"/>
    <property type="match status" value="3"/>
</dbReference>
<sequence length="504" mass="55465">MASFTWTLFFVGLCLKVTQTEASSWTIKMPSSIKGLPGSCVVIPCSFSYPDPGKKVTEFIGMWSEASHQVIYHPEKSKIIQQYRNRTELLGDVRQKICTLKIDPLQQSDQGPFHFRIEMTDYEKFSYKDNAVSITMISELDTIGFSMKEEVTEGHSVSGSCSVSHSCPTSPPVFTWSHSGEEHVQPQQLEDGQWSATSTLTFQTTSADHNKPVQCTVTYKGGQHHKTSRTLKVKHAPVNVKVEHKSEVKEGEAVQLRCSSDAYPPATSYQWHNETGAQLHQGHDYTLLKVSRHTGALYCTAINTIGSGKSNPVQLNVLYAPEIAKASSCTSEGDMVKCVCISDSKPPSMLYFVLPDRVLPSTKVEKHGSVTIGTLHAELGSSVAVCCLANNTMGNANLTLSLPVNSKMLNLYIIIASVAGGILVMIFVSVKVVKKFRGKSEDARELHLSSVKADDDVAAAHPVYAATKRKERCYDDVNCSNAYDNDHVYGNMEDDLDDAIYANM</sequence>
<dbReference type="Proteomes" id="UP000504611">
    <property type="component" value="Unplaced"/>
</dbReference>
<protein>
    <submittedName>
        <fullName evidence="5">Sialoadhesin isoform X1</fullName>
    </submittedName>
</protein>
<accession>A0A6I9PRC8</accession>
<organism evidence="4 5">
    <name type="scientific">Notothenia coriiceps</name>
    <name type="common">black rockcod</name>
    <dbReference type="NCBI Taxonomy" id="8208"/>
    <lineage>
        <taxon>Eukaryota</taxon>
        <taxon>Metazoa</taxon>
        <taxon>Chordata</taxon>
        <taxon>Craniata</taxon>
        <taxon>Vertebrata</taxon>
        <taxon>Euteleostomi</taxon>
        <taxon>Actinopterygii</taxon>
        <taxon>Neopterygii</taxon>
        <taxon>Teleostei</taxon>
        <taxon>Neoteleostei</taxon>
        <taxon>Acanthomorphata</taxon>
        <taxon>Eupercaria</taxon>
        <taxon>Perciformes</taxon>
        <taxon>Notothenioidei</taxon>
        <taxon>Nototheniidae</taxon>
        <taxon>Notothenia</taxon>
    </lineage>
</organism>
<gene>
    <name evidence="5" type="primary">LOC104961373</name>
</gene>
<dbReference type="PANTHER" id="PTHR46484">
    <property type="entry name" value="SI:CH211-171H4.5-RELATED"/>
    <property type="match status" value="1"/>
</dbReference>
<dbReference type="Pfam" id="PF13895">
    <property type="entry name" value="Ig_2"/>
    <property type="match status" value="1"/>
</dbReference>
<keyword evidence="4" id="KW-1185">Reference proteome</keyword>
<dbReference type="SUPFAM" id="SSF48726">
    <property type="entry name" value="Immunoglobulin"/>
    <property type="match status" value="3"/>
</dbReference>
<dbReference type="InterPro" id="IPR007110">
    <property type="entry name" value="Ig-like_dom"/>
</dbReference>
<dbReference type="InterPro" id="IPR036179">
    <property type="entry name" value="Ig-like_dom_sf"/>
</dbReference>
<feature type="transmembrane region" description="Helical" evidence="1">
    <location>
        <begin position="409"/>
        <end position="430"/>
    </location>
</feature>
<evidence type="ECO:0000313" key="4">
    <source>
        <dbReference type="Proteomes" id="UP000504611"/>
    </source>
</evidence>
<keyword evidence="1" id="KW-0812">Transmembrane</keyword>
<dbReference type="OrthoDB" id="5843397at2759"/>
<evidence type="ECO:0000313" key="5">
    <source>
        <dbReference type="RefSeq" id="XP_010787961.1"/>
    </source>
</evidence>
<feature type="domain" description="Ig-like" evidence="3">
    <location>
        <begin position="237"/>
        <end position="316"/>
    </location>
</feature>
<proteinExistence type="predicted"/>
<keyword evidence="1" id="KW-0472">Membrane</keyword>
<evidence type="ECO:0000259" key="3">
    <source>
        <dbReference type="PROSITE" id="PS50835"/>
    </source>
</evidence>
<name>A0A6I9PRC8_9TELE</name>